<proteinExistence type="inferred from homology"/>
<dbReference type="GO" id="GO:0046872">
    <property type="term" value="F:metal ion binding"/>
    <property type="evidence" value="ECO:0007669"/>
    <property type="project" value="UniProtKB-KW"/>
</dbReference>
<dbReference type="AlphaFoldDB" id="A0AAD7EX39"/>
<dbReference type="InterPro" id="IPR011234">
    <property type="entry name" value="Fumarylacetoacetase-like_C"/>
</dbReference>
<evidence type="ECO:0000256" key="2">
    <source>
        <dbReference type="ARBA" id="ARBA00022723"/>
    </source>
</evidence>
<dbReference type="GO" id="GO:0018773">
    <property type="term" value="F:acetylpyruvate hydrolase activity"/>
    <property type="evidence" value="ECO:0007669"/>
    <property type="project" value="TreeGrafter"/>
</dbReference>
<comment type="similarity">
    <text evidence="1">Belongs to the FAH family.</text>
</comment>
<evidence type="ECO:0000313" key="4">
    <source>
        <dbReference type="EMBL" id="KAJ7355846.1"/>
    </source>
</evidence>
<comment type="caution">
    <text evidence="4">The sequence shown here is derived from an EMBL/GenBank/DDBJ whole genome shotgun (WGS) entry which is preliminary data.</text>
</comment>
<keyword evidence="5" id="KW-1185">Reference proteome</keyword>
<evidence type="ECO:0000259" key="3">
    <source>
        <dbReference type="Pfam" id="PF01557"/>
    </source>
</evidence>
<reference evidence="4" key="1">
    <citation type="submission" date="2023-03" db="EMBL/GenBank/DDBJ databases">
        <title>Massive genome expansion in bonnet fungi (Mycena s.s.) driven by repeated elements and novel gene families across ecological guilds.</title>
        <authorList>
            <consortium name="Lawrence Berkeley National Laboratory"/>
            <person name="Harder C.B."/>
            <person name="Miyauchi S."/>
            <person name="Viragh M."/>
            <person name="Kuo A."/>
            <person name="Thoen E."/>
            <person name="Andreopoulos B."/>
            <person name="Lu D."/>
            <person name="Skrede I."/>
            <person name="Drula E."/>
            <person name="Henrissat B."/>
            <person name="Morin E."/>
            <person name="Kohler A."/>
            <person name="Barry K."/>
            <person name="LaButti K."/>
            <person name="Morin E."/>
            <person name="Salamov A."/>
            <person name="Lipzen A."/>
            <person name="Mereny Z."/>
            <person name="Hegedus B."/>
            <person name="Baldrian P."/>
            <person name="Stursova M."/>
            <person name="Weitz H."/>
            <person name="Taylor A."/>
            <person name="Grigoriev I.V."/>
            <person name="Nagy L.G."/>
            <person name="Martin F."/>
            <person name="Kauserud H."/>
        </authorList>
    </citation>
    <scope>NUCLEOTIDE SEQUENCE</scope>
    <source>
        <strain evidence="4">CBHHK002</strain>
    </source>
</reference>
<keyword evidence="2" id="KW-0479">Metal-binding</keyword>
<feature type="domain" description="Fumarylacetoacetase-like C-terminal" evidence="3">
    <location>
        <begin position="550"/>
        <end position="711"/>
    </location>
</feature>
<dbReference type="EMBL" id="JARIHO010000009">
    <property type="protein sequence ID" value="KAJ7355846.1"/>
    <property type="molecule type" value="Genomic_DNA"/>
</dbReference>
<sequence>MSISLFKPNGRYKDIKWIPITSEIPTNASLVTAALPDDVIIIVVKEAAQDRPTAVSLALVSKAIGRMAELILYNRVVLRSLATARIFTSTLRTKNRQLLASVTELTLMTPTPRDFEDFWALVDLRCPHIERLSVFVQDLDVVRPTRIQPHNLSHSFGNPPGRVEVPEGGGDPVSHLYLPNHSATLQVPLLQPATGFPRLTHFSCYADAARRWDSPLRVDDALPFLALSTLRVCVIASVKGVYLKPNRRLVILPLEDVASLNEDGQYWECAEKIIAARPLPCCLSGLAGRIEITYLISQVATDVWTFSRPFALYGWINIGGRSTAVKLAGGGVWVIASTPLSPETKAKLDELGPVEYIVGVSAAHSVYLASRPAAAIERRDDKTLTFDGVWGKTPSAPSTDSRTMSSSDKGLPLLWLHQSGCRLLPCGVFYVGWWQVVITLVLKLMVRKIEGDLIFNFPGKEQYSKSKSSGHFPFYGPFGKPVGWIQGKLSASRSQDKAAMKRDVQTVAEWNFVRIIPYHGDVMEKDTKKICQRTMIWVFFLEPECAFGRCEGRNYMEHVKELNNTAPKEPFFFLKPTTSYIPSGGKVEIPKGIVAHHEVELGVVIGKGGRDITQANAESHVAGYALAVDMTARNLQDQVKRRGLPWSAAKGFDTFTPIGSFIPKEQVADPHNLGLSLKINGAFKQNGTTADMIFKIPRLIEHISSIMTLEARPPSFLA</sequence>
<dbReference type="Pfam" id="PF01557">
    <property type="entry name" value="FAA_hydrolase"/>
    <property type="match status" value="1"/>
</dbReference>
<dbReference type="Proteomes" id="UP001218218">
    <property type="component" value="Unassembled WGS sequence"/>
</dbReference>
<name>A0AAD7EX39_9AGAR</name>
<dbReference type="GO" id="GO:0005739">
    <property type="term" value="C:mitochondrion"/>
    <property type="evidence" value="ECO:0007669"/>
    <property type="project" value="TreeGrafter"/>
</dbReference>
<accession>A0AAD7EX39</accession>
<evidence type="ECO:0000313" key="5">
    <source>
        <dbReference type="Proteomes" id="UP001218218"/>
    </source>
</evidence>
<protein>
    <recommendedName>
        <fullName evidence="3">Fumarylacetoacetase-like C-terminal domain-containing protein</fullName>
    </recommendedName>
</protein>
<dbReference type="Gene3D" id="3.90.850.10">
    <property type="entry name" value="Fumarylacetoacetase-like, C-terminal domain"/>
    <property type="match status" value="1"/>
</dbReference>
<dbReference type="PANTHER" id="PTHR11820">
    <property type="entry name" value="ACYLPYRUVASE"/>
    <property type="match status" value="1"/>
</dbReference>
<dbReference type="PANTHER" id="PTHR11820:SF7">
    <property type="entry name" value="ACYLPYRUVASE FAHD1, MITOCHONDRIAL"/>
    <property type="match status" value="1"/>
</dbReference>
<dbReference type="SUPFAM" id="SSF56529">
    <property type="entry name" value="FAH"/>
    <property type="match status" value="1"/>
</dbReference>
<gene>
    <name evidence="4" type="ORF">DFH08DRAFT_803785</name>
</gene>
<evidence type="ECO:0000256" key="1">
    <source>
        <dbReference type="ARBA" id="ARBA00010211"/>
    </source>
</evidence>
<dbReference type="InterPro" id="IPR036663">
    <property type="entry name" value="Fumarylacetoacetase_C_sf"/>
</dbReference>
<organism evidence="4 5">
    <name type="scientific">Mycena albidolilacea</name>
    <dbReference type="NCBI Taxonomy" id="1033008"/>
    <lineage>
        <taxon>Eukaryota</taxon>
        <taxon>Fungi</taxon>
        <taxon>Dikarya</taxon>
        <taxon>Basidiomycota</taxon>
        <taxon>Agaricomycotina</taxon>
        <taxon>Agaricomycetes</taxon>
        <taxon>Agaricomycetidae</taxon>
        <taxon>Agaricales</taxon>
        <taxon>Marasmiineae</taxon>
        <taxon>Mycenaceae</taxon>
        <taxon>Mycena</taxon>
    </lineage>
</organism>